<evidence type="ECO:0000256" key="2">
    <source>
        <dbReference type="ARBA" id="ARBA00037999"/>
    </source>
</evidence>
<keyword evidence="6" id="KW-0808">Transferase</keyword>
<evidence type="ECO:0000256" key="5">
    <source>
        <dbReference type="RuleBase" id="RU004508"/>
    </source>
</evidence>
<keyword evidence="1 4" id="KW-0663">Pyridoxal phosphate</keyword>
<gene>
    <name evidence="6" type="ORF">K3X48_15750</name>
</gene>
<dbReference type="GO" id="GO:0000271">
    <property type="term" value="P:polysaccharide biosynthetic process"/>
    <property type="evidence" value="ECO:0007669"/>
    <property type="project" value="TreeGrafter"/>
</dbReference>
<protein>
    <submittedName>
        <fullName evidence="6">DegT/DnrJ/EryC1/StrS family aminotransferase</fullName>
    </submittedName>
</protein>
<evidence type="ECO:0000256" key="3">
    <source>
        <dbReference type="PIRSR" id="PIRSR000390-1"/>
    </source>
</evidence>
<evidence type="ECO:0000313" key="6">
    <source>
        <dbReference type="EMBL" id="UWP97083.1"/>
    </source>
</evidence>
<dbReference type="RefSeq" id="WP_259806956.1">
    <property type="nucleotide sequence ID" value="NZ_CP080777.1"/>
</dbReference>
<feature type="modified residue" description="N6-(pyridoxal phosphate)lysine" evidence="4">
    <location>
        <position position="189"/>
    </location>
</feature>
<dbReference type="SUPFAM" id="SSF53383">
    <property type="entry name" value="PLP-dependent transferases"/>
    <property type="match status" value="1"/>
</dbReference>
<proteinExistence type="inferred from homology"/>
<evidence type="ECO:0000256" key="1">
    <source>
        <dbReference type="ARBA" id="ARBA00022898"/>
    </source>
</evidence>
<dbReference type="InterPro" id="IPR000653">
    <property type="entry name" value="DegT/StrS_aminotransferase"/>
</dbReference>
<dbReference type="Gene3D" id="3.40.640.10">
    <property type="entry name" value="Type I PLP-dependent aspartate aminotransferase-like (Major domain)"/>
    <property type="match status" value="1"/>
</dbReference>
<feature type="active site" description="Proton acceptor" evidence="3">
    <location>
        <position position="189"/>
    </location>
</feature>
<dbReference type="InterPro" id="IPR015424">
    <property type="entry name" value="PyrdxlP-dep_Trfase"/>
</dbReference>
<dbReference type="PANTHER" id="PTHR30244">
    <property type="entry name" value="TRANSAMINASE"/>
    <property type="match status" value="1"/>
</dbReference>
<evidence type="ECO:0000256" key="4">
    <source>
        <dbReference type="PIRSR" id="PIRSR000390-2"/>
    </source>
</evidence>
<dbReference type="PIRSF" id="PIRSF000390">
    <property type="entry name" value="PLP_StrS"/>
    <property type="match status" value="1"/>
</dbReference>
<accession>A0A9Q9M126</accession>
<comment type="similarity">
    <text evidence="2 5">Belongs to the DegT/DnrJ/EryC1 family.</text>
</comment>
<keyword evidence="6" id="KW-0032">Aminotransferase</keyword>
<dbReference type="AlphaFoldDB" id="A0A9Q9M126"/>
<dbReference type="Pfam" id="PF01041">
    <property type="entry name" value="DegT_DnrJ_EryC1"/>
    <property type="match status" value="1"/>
</dbReference>
<name>A0A9Q9M126_9RHOB</name>
<organism evidence="6 7">
    <name type="scientific">Aliiroseovarius crassostreae</name>
    <dbReference type="NCBI Taxonomy" id="154981"/>
    <lineage>
        <taxon>Bacteria</taxon>
        <taxon>Pseudomonadati</taxon>
        <taxon>Pseudomonadota</taxon>
        <taxon>Alphaproteobacteria</taxon>
        <taxon>Rhodobacterales</taxon>
        <taxon>Paracoccaceae</taxon>
        <taxon>Aliiroseovarius</taxon>
    </lineage>
</organism>
<dbReference type="PANTHER" id="PTHR30244:SF9">
    <property type="entry name" value="PROTEIN RV3402C"/>
    <property type="match status" value="1"/>
</dbReference>
<sequence>MTMIPFLKPNLDLSTFGERLSELTVGWYSNFGPVETRYCDAMREQFFHPDHHIVGVNNATVGLSVALRMVDEAFHDTPAEIVLCPSFTFAATGLAALSIGKKVVFYDLDRQFQPDLDQILGFMDAQAGAPVSLILYETFGNQIDPAILDRLHDKGIPYVLDCAASLTLPSNHKTRRPKCIQVFSTHATKPFPTIEGGLIVGNGDELDLLQIRSYLNFGFRGSRSAQVNATNGKLGEMHSLVGLGTVERFPALMRSYHERANRYRERLHDILAPMPQHGHEPAYQFFPCLLKDGLPAKDIIETLTNQEEFGTGRYFVPCLHEQPAFSEATCAGPLNGTQWLADHIIALPLYSSLSMQDVDRICDRVLEAADARMSVV</sequence>
<reference evidence="6" key="1">
    <citation type="submission" date="2021-08" db="EMBL/GenBank/DDBJ databases">
        <authorList>
            <person name="Nwanade C."/>
            <person name="Wang M."/>
            <person name="Masoudi A."/>
            <person name="Yu Z."/>
            <person name="Liu J."/>
        </authorList>
    </citation>
    <scope>NUCLEOTIDE SEQUENCE</scope>
    <source>
        <strain evidence="6">S056</strain>
        <plasmid evidence="6">unnamed1</plasmid>
    </source>
</reference>
<evidence type="ECO:0000313" key="7">
    <source>
        <dbReference type="Proteomes" id="UP001057991"/>
    </source>
</evidence>
<dbReference type="Proteomes" id="UP001057991">
    <property type="component" value="Plasmid unnamed1"/>
</dbReference>
<dbReference type="InterPro" id="IPR015421">
    <property type="entry name" value="PyrdxlP-dep_Trfase_major"/>
</dbReference>
<geneLocation type="plasmid" evidence="6 7">
    <name>unnamed1</name>
</geneLocation>
<keyword evidence="6" id="KW-0614">Plasmid</keyword>
<dbReference type="EMBL" id="CP080777">
    <property type="protein sequence ID" value="UWP97083.1"/>
    <property type="molecule type" value="Genomic_DNA"/>
</dbReference>
<dbReference type="GO" id="GO:0030170">
    <property type="term" value="F:pyridoxal phosphate binding"/>
    <property type="evidence" value="ECO:0007669"/>
    <property type="project" value="TreeGrafter"/>
</dbReference>
<dbReference type="GO" id="GO:0008483">
    <property type="term" value="F:transaminase activity"/>
    <property type="evidence" value="ECO:0007669"/>
    <property type="project" value="UniProtKB-KW"/>
</dbReference>